<evidence type="ECO:0000313" key="2">
    <source>
        <dbReference type="Proteomes" id="UP001163223"/>
    </source>
</evidence>
<sequence>MIKDDAPRASPDALLGQAEREGRGKLRLFLGAAPGVGKTYAMLQAARAAKAGGRDTLVGIVETHGRADTQAMLADLEVLPRRLVPYKNRLIAEFDLDAALSRAPSLLLVDEYAHSNVEGSRHPKRWQDVAECLKAGIDVWTTMNVQHVESLNDVVQRITGVRVRETVPDTTLEAADEIVLVDLPSDELIRRLAEGKVYVEDMATRATQNFFKPSNLTALRELALRQVAAQVDSDLVERMQGGAIEGPWAAGERLLVCVGPDAQAERLVREGKRLADLLDAPWFVVTIERPGATLDQAAASRLDASLQLAKSLGAEPQSLVATDIPAEILRFSRFENVTQIVVGKARSRRWRAPWTEGNLADALVRRARGVSVLVLTEGEPAPAPAWRLPEPGGWAGYAAAAASVVLATALGTQLVRFVPLPNVSMLYLLAVLAPALLYGVWAAILASFLSFAAYNFFFIDPVETFTVARPHELLALAVFLIIAVTISAVAGQAREQMRASARRTRAARRLYAFTRTLSALPDAGAVADAAASEINAATGRAVTILRPDGSDLAIAAAWPPDDRLDVPARTAARWAHEHGEAAGAGTQTLPSSGWTFLPLRVQDSRVGVLGIERAPGADPLDAEVRTLAAALAEQTAVALHRALLSTEVRSARTAAETERVRNILLASISHDFRTPLASILGSATALIEYRDRLDEASREDLLAQVRDEARHLDQMVRNLLSMTRLEAGALEISRTWVDVREMLDRLVDQARRRGATQRFVLDLPADPVLAFADGTLLDQAVGNVVNNAVKHAGAGASVTLVARAQAGGVTIEIADDGPGIPEELRAQVFEKFARLRTSSADGGDSAGLGLAISKGIVEAHGGTVELLPPDATRPHGAAFRIRLPSEPGTSA</sequence>
<dbReference type="EMBL" id="CP113520">
    <property type="protein sequence ID" value="WAJ28152.1"/>
    <property type="molecule type" value="Genomic_DNA"/>
</dbReference>
<evidence type="ECO:0000313" key="1">
    <source>
        <dbReference type="EMBL" id="WAJ28152.1"/>
    </source>
</evidence>
<gene>
    <name evidence="1" type="ORF">OXU80_25570</name>
</gene>
<name>A0ACD4NMQ7_9HYPH</name>
<protein>
    <submittedName>
        <fullName evidence="1">Sensor histidine kinase KdpD</fullName>
    </submittedName>
</protein>
<keyword evidence="1" id="KW-0808">Transferase</keyword>
<keyword evidence="2" id="KW-1185">Reference proteome</keyword>
<proteinExistence type="predicted"/>
<accession>A0ACD4NMQ7</accession>
<keyword evidence="1" id="KW-0418">Kinase</keyword>
<dbReference type="Proteomes" id="UP001163223">
    <property type="component" value="Chromosome"/>
</dbReference>
<reference evidence="1" key="1">
    <citation type="submission" date="2022-11" db="EMBL/GenBank/DDBJ databases">
        <title>beta-Carotene-producing bacterium, Jeongeuplla avenae sp. nov., alleviates the salt stress of Arabidopsis seedlings.</title>
        <authorList>
            <person name="Jiang L."/>
            <person name="Lee J."/>
        </authorList>
    </citation>
    <scope>NUCLEOTIDE SEQUENCE</scope>
    <source>
        <strain evidence="1">DY_R2A_6</strain>
    </source>
</reference>
<organism evidence="1 2">
    <name type="scientific">Antarcticirhabdus aurantiaca</name>
    <dbReference type="NCBI Taxonomy" id="2606717"/>
    <lineage>
        <taxon>Bacteria</taxon>
        <taxon>Pseudomonadati</taxon>
        <taxon>Pseudomonadota</taxon>
        <taxon>Alphaproteobacteria</taxon>
        <taxon>Hyphomicrobiales</taxon>
        <taxon>Aurantimonadaceae</taxon>
        <taxon>Antarcticirhabdus</taxon>
    </lineage>
</organism>